<dbReference type="RefSeq" id="WP_068005814.1">
    <property type="nucleotide sequence ID" value="NZ_FOFM01000001.1"/>
</dbReference>
<evidence type="ECO:0000313" key="3">
    <source>
        <dbReference type="Proteomes" id="UP000076577"/>
    </source>
</evidence>
<dbReference type="AlphaFoldDB" id="A0A165YC10"/>
<keyword evidence="3" id="KW-1185">Reference proteome</keyword>
<dbReference type="Proteomes" id="UP000076577">
    <property type="component" value="Unassembled WGS sequence"/>
</dbReference>
<gene>
    <name evidence="2" type="ORF">PsAD2_02217</name>
</gene>
<organism evidence="2 3">
    <name type="scientific">Pseudovibrio axinellae</name>
    <dbReference type="NCBI Taxonomy" id="989403"/>
    <lineage>
        <taxon>Bacteria</taxon>
        <taxon>Pseudomonadati</taxon>
        <taxon>Pseudomonadota</taxon>
        <taxon>Alphaproteobacteria</taxon>
        <taxon>Hyphomicrobiales</taxon>
        <taxon>Stappiaceae</taxon>
        <taxon>Pseudovibrio</taxon>
    </lineage>
</organism>
<sequence length="148" mass="17198">MSDLKQKHHDIWQSVKNQMSDTKLPIKLRNNVPDGSYYDIKFGIPNAYLSLHYVDQENCAKVMINFRNERGEVCFKELQRQKEHVESEIGASLDWDPAEHANYCSIVLWKRDVDLGTNTTVSELADWYVTWLGNFHKALFPLLSAIPK</sequence>
<dbReference type="OrthoDB" id="7870109at2"/>
<accession>A0A165YC10</accession>
<dbReference type="InterPro" id="IPR025364">
    <property type="entry name" value="DUF4268"/>
</dbReference>
<reference evidence="2 3" key="1">
    <citation type="journal article" date="2016" name="Front. Microbiol.">
        <title>Comparative Genomic Analysis Reveals a Diverse Repertoire of Genes Involved in Prokaryote-Eukaryote Interactions within the Pseudovibrio Genus.</title>
        <authorList>
            <person name="Romano S."/>
            <person name="Fernandez-Guerra A."/>
            <person name="Reen F.J."/>
            <person name="Glockner F.O."/>
            <person name="Crowley S.P."/>
            <person name="O'Sullivan O."/>
            <person name="Cotter P.D."/>
            <person name="Adams C."/>
            <person name="Dobson A.D."/>
            <person name="O'Gara F."/>
        </authorList>
    </citation>
    <scope>NUCLEOTIDE SEQUENCE [LARGE SCALE GENOMIC DNA]</scope>
    <source>
        <strain evidence="2 3">Ad2</strain>
    </source>
</reference>
<dbReference type="PATRIC" id="fig|989403.3.peg.2369"/>
<feature type="domain" description="DUF4268" evidence="1">
    <location>
        <begin position="9"/>
        <end position="141"/>
    </location>
</feature>
<dbReference type="EMBL" id="LMCB01000017">
    <property type="protein sequence ID" value="KZL18702.1"/>
    <property type="molecule type" value="Genomic_DNA"/>
</dbReference>
<name>A0A165YC10_9HYPH</name>
<protein>
    <recommendedName>
        <fullName evidence="1">DUF4268 domain-containing protein</fullName>
    </recommendedName>
</protein>
<proteinExistence type="predicted"/>
<comment type="caution">
    <text evidence="2">The sequence shown here is derived from an EMBL/GenBank/DDBJ whole genome shotgun (WGS) entry which is preliminary data.</text>
</comment>
<evidence type="ECO:0000313" key="2">
    <source>
        <dbReference type="EMBL" id="KZL18702.1"/>
    </source>
</evidence>
<evidence type="ECO:0000259" key="1">
    <source>
        <dbReference type="Pfam" id="PF14088"/>
    </source>
</evidence>
<dbReference type="STRING" id="989403.SAMN05421798_101824"/>
<dbReference type="Pfam" id="PF14088">
    <property type="entry name" value="DUF4268"/>
    <property type="match status" value="1"/>
</dbReference>